<evidence type="ECO:0000313" key="13">
    <source>
        <dbReference type="EMBL" id="KAK7810115.1"/>
    </source>
</evidence>
<dbReference type="SMART" id="SM00263">
    <property type="entry name" value="LYZ1"/>
    <property type="match status" value="1"/>
</dbReference>
<evidence type="ECO:0000256" key="1">
    <source>
        <dbReference type="ARBA" id="ARBA00000632"/>
    </source>
</evidence>
<dbReference type="Gene3D" id="1.10.530.10">
    <property type="match status" value="1"/>
</dbReference>
<dbReference type="CDD" id="cd16897">
    <property type="entry name" value="LYZ_C"/>
    <property type="match status" value="1"/>
</dbReference>
<dbReference type="GO" id="GO:0050830">
    <property type="term" value="P:defense response to Gram-positive bacterium"/>
    <property type="evidence" value="ECO:0007669"/>
    <property type="project" value="TreeGrafter"/>
</dbReference>
<dbReference type="Pfam" id="PF00062">
    <property type="entry name" value="Lys"/>
    <property type="match status" value="1"/>
</dbReference>
<dbReference type="EC" id="3.2.1.17" evidence="4"/>
<evidence type="ECO:0000313" key="14">
    <source>
        <dbReference type="Proteomes" id="UP001488838"/>
    </source>
</evidence>
<dbReference type="PRINTS" id="PR00137">
    <property type="entry name" value="LYSOZYME"/>
</dbReference>
<dbReference type="SUPFAM" id="SSF53955">
    <property type="entry name" value="Lysozyme-like"/>
    <property type="match status" value="1"/>
</dbReference>
<comment type="subunit">
    <text evidence="3">Monomer.</text>
</comment>
<accession>A0AAW0I7A6</accession>
<evidence type="ECO:0000256" key="8">
    <source>
        <dbReference type="ARBA" id="ARBA00023157"/>
    </source>
</evidence>
<evidence type="ECO:0000256" key="7">
    <source>
        <dbReference type="ARBA" id="ARBA00022801"/>
    </source>
</evidence>
<dbReference type="PROSITE" id="PS51348">
    <property type="entry name" value="GLYCOSYL_HYDROL_F22_2"/>
    <property type="match status" value="1"/>
</dbReference>
<keyword evidence="14" id="KW-1185">Reference proteome</keyword>
<dbReference type="GO" id="GO:0031640">
    <property type="term" value="P:killing of cells of another organism"/>
    <property type="evidence" value="ECO:0007669"/>
    <property type="project" value="UniProtKB-KW"/>
</dbReference>
<evidence type="ECO:0000256" key="2">
    <source>
        <dbReference type="ARBA" id="ARBA00010859"/>
    </source>
</evidence>
<dbReference type="InterPro" id="IPR023346">
    <property type="entry name" value="Lysozyme-like_dom_sf"/>
</dbReference>
<proteinExistence type="inferred from homology"/>
<keyword evidence="8" id="KW-1015">Disulfide bond</keyword>
<organism evidence="13 14">
    <name type="scientific">Myodes glareolus</name>
    <name type="common">Bank vole</name>
    <name type="synonym">Clethrionomys glareolus</name>
    <dbReference type="NCBI Taxonomy" id="447135"/>
    <lineage>
        <taxon>Eukaryota</taxon>
        <taxon>Metazoa</taxon>
        <taxon>Chordata</taxon>
        <taxon>Craniata</taxon>
        <taxon>Vertebrata</taxon>
        <taxon>Euteleostomi</taxon>
        <taxon>Mammalia</taxon>
        <taxon>Eutheria</taxon>
        <taxon>Euarchontoglires</taxon>
        <taxon>Glires</taxon>
        <taxon>Rodentia</taxon>
        <taxon>Myomorpha</taxon>
        <taxon>Muroidea</taxon>
        <taxon>Cricetidae</taxon>
        <taxon>Arvicolinae</taxon>
        <taxon>Myodes</taxon>
    </lineage>
</organism>
<evidence type="ECO:0000256" key="12">
    <source>
        <dbReference type="SAM" id="SignalP"/>
    </source>
</evidence>
<evidence type="ECO:0000256" key="11">
    <source>
        <dbReference type="RuleBase" id="RU004440"/>
    </source>
</evidence>
<dbReference type="InterPro" id="IPR001916">
    <property type="entry name" value="Glyco_hydro_22"/>
</dbReference>
<feature type="chain" id="PRO_5043844337" description="lysozyme" evidence="12">
    <location>
        <begin position="19"/>
        <end position="140"/>
    </location>
</feature>
<protein>
    <recommendedName>
        <fullName evidence="4">lysozyme</fullName>
        <ecNumber evidence="4">3.2.1.17</ecNumber>
    </recommendedName>
    <alternativeName>
        <fullName evidence="10">1,4-beta-N-acetylmuramidase C</fullName>
    </alternativeName>
</protein>
<keyword evidence="9" id="KW-0326">Glycosidase</keyword>
<keyword evidence="7" id="KW-0378">Hydrolase</keyword>
<keyword evidence="6" id="KW-0081">Bacteriolytic enzyme</keyword>
<comment type="catalytic activity">
    <reaction evidence="1">
        <text>Hydrolysis of (1-&gt;4)-beta-linkages between N-acetylmuramic acid and N-acetyl-D-glucosamine residues in a peptidoglycan and between N-acetyl-D-glucosamine residues in chitodextrins.</text>
        <dbReference type="EC" id="3.2.1.17"/>
    </reaction>
</comment>
<dbReference type="GO" id="GO:0003796">
    <property type="term" value="F:lysozyme activity"/>
    <property type="evidence" value="ECO:0007669"/>
    <property type="project" value="UniProtKB-EC"/>
</dbReference>
<keyword evidence="5" id="KW-0929">Antimicrobial</keyword>
<dbReference type="FunFam" id="1.10.530.10:FF:000001">
    <property type="entry name" value="Lysozyme C"/>
    <property type="match status" value="1"/>
</dbReference>
<dbReference type="PANTHER" id="PTHR11407:SF28">
    <property type="entry name" value="LYSOZYME C"/>
    <property type="match status" value="1"/>
</dbReference>
<keyword evidence="12" id="KW-0732">Signal</keyword>
<dbReference type="EMBL" id="JBBHLL010000204">
    <property type="protein sequence ID" value="KAK7810115.1"/>
    <property type="molecule type" value="Genomic_DNA"/>
</dbReference>
<evidence type="ECO:0000256" key="3">
    <source>
        <dbReference type="ARBA" id="ARBA00011245"/>
    </source>
</evidence>
<dbReference type="PANTHER" id="PTHR11407">
    <property type="entry name" value="LYSOZYME C"/>
    <property type="match status" value="1"/>
</dbReference>
<gene>
    <name evidence="13" type="ORF">U0070_007479</name>
</gene>
<evidence type="ECO:0000256" key="10">
    <source>
        <dbReference type="ARBA" id="ARBA00032459"/>
    </source>
</evidence>
<name>A0AAW0I7A6_MYOGA</name>
<dbReference type="InterPro" id="IPR000974">
    <property type="entry name" value="Glyco_hydro_22_lys"/>
</dbReference>
<evidence type="ECO:0000256" key="6">
    <source>
        <dbReference type="ARBA" id="ARBA00022638"/>
    </source>
</evidence>
<dbReference type="AlphaFoldDB" id="A0AAW0I7A6"/>
<comment type="similarity">
    <text evidence="2 11">Belongs to the glycosyl hydrolase 22 family.</text>
</comment>
<evidence type="ECO:0000256" key="4">
    <source>
        <dbReference type="ARBA" id="ARBA00012732"/>
    </source>
</evidence>
<reference evidence="13 14" key="1">
    <citation type="journal article" date="2023" name="bioRxiv">
        <title>Conserved and derived expression patterns and positive selection on dental genes reveal complex evolutionary context of ever-growing rodent molars.</title>
        <authorList>
            <person name="Calamari Z.T."/>
            <person name="Song A."/>
            <person name="Cohen E."/>
            <person name="Akter M."/>
            <person name="Roy R.D."/>
            <person name="Hallikas O."/>
            <person name="Christensen M.M."/>
            <person name="Li P."/>
            <person name="Marangoni P."/>
            <person name="Jernvall J."/>
            <person name="Klein O.D."/>
        </authorList>
    </citation>
    <scope>NUCLEOTIDE SEQUENCE [LARGE SCALE GENOMIC DNA]</scope>
    <source>
        <strain evidence="13">V071</strain>
    </source>
</reference>
<dbReference type="Proteomes" id="UP001488838">
    <property type="component" value="Unassembled WGS sequence"/>
</dbReference>
<evidence type="ECO:0000256" key="5">
    <source>
        <dbReference type="ARBA" id="ARBA00022529"/>
    </source>
</evidence>
<feature type="signal peptide" evidence="12">
    <location>
        <begin position="1"/>
        <end position="18"/>
    </location>
</feature>
<sequence>MKALLNLGLLLLFVTVQAKVYERCELARIMKRHGMVGYKGFSLENWICLAQHESGFNTRVVTNHPGHRSTSYGIFQINSRHWCNDGKTRKPVNACGIRCSGKTRQVYRDSKQLACFYVQEQGFYAGVNTERNIRNLGRLS</sequence>
<comment type="caution">
    <text evidence="13">The sequence shown here is derived from an EMBL/GenBank/DDBJ whole genome shotgun (WGS) entry which is preliminary data.</text>
</comment>
<dbReference type="PRINTS" id="PR00135">
    <property type="entry name" value="LYZLACT"/>
</dbReference>
<evidence type="ECO:0000256" key="9">
    <source>
        <dbReference type="ARBA" id="ARBA00023295"/>
    </source>
</evidence>
<dbReference type="GO" id="GO:0050829">
    <property type="term" value="P:defense response to Gram-negative bacterium"/>
    <property type="evidence" value="ECO:0007669"/>
    <property type="project" value="TreeGrafter"/>
</dbReference>